<feature type="region of interest" description="Disordered" evidence="1">
    <location>
        <begin position="1"/>
        <end position="41"/>
    </location>
</feature>
<organism evidence="2 3">
    <name type="scientific">Aeoliella straminimaris</name>
    <dbReference type="NCBI Taxonomy" id="2954799"/>
    <lineage>
        <taxon>Bacteria</taxon>
        <taxon>Pseudomonadati</taxon>
        <taxon>Planctomycetota</taxon>
        <taxon>Planctomycetia</taxon>
        <taxon>Pirellulales</taxon>
        <taxon>Lacipirellulaceae</taxon>
        <taxon>Aeoliella</taxon>
    </lineage>
</organism>
<protein>
    <submittedName>
        <fullName evidence="2">Uncharacterized protein</fullName>
    </submittedName>
</protein>
<evidence type="ECO:0000313" key="2">
    <source>
        <dbReference type="EMBL" id="MCO6043320.1"/>
    </source>
</evidence>
<dbReference type="Proteomes" id="UP001155241">
    <property type="component" value="Unassembled WGS sequence"/>
</dbReference>
<gene>
    <name evidence="2" type="ORF">NG895_05320</name>
</gene>
<dbReference type="EMBL" id="JAMXLR010000023">
    <property type="protein sequence ID" value="MCO6043320.1"/>
    <property type="molecule type" value="Genomic_DNA"/>
</dbReference>
<keyword evidence="3" id="KW-1185">Reference proteome</keyword>
<name>A0A9X2F6V0_9BACT</name>
<dbReference type="AlphaFoldDB" id="A0A9X2F6V0"/>
<proteinExistence type="predicted"/>
<sequence length="72" mass="8232">MTTAHHQPAPRTARTNPFRSRLHRSLGGQYRAPQVSDLNQESIHAEEAAVAFERERWRAIEVNRLGEPANPF</sequence>
<evidence type="ECO:0000313" key="3">
    <source>
        <dbReference type="Proteomes" id="UP001155241"/>
    </source>
</evidence>
<evidence type="ECO:0000256" key="1">
    <source>
        <dbReference type="SAM" id="MobiDB-lite"/>
    </source>
</evidence>
<accession>A0A9X2F6V0</accession>
<comment type="caution">
    <text evidence="2">The sequence shown here is derived from an EMBL/GenBank/DDBJ whole genome shotgun (WGS) entry which is preliminary data.</text>
</comment>
<reference evidence="2" key="1">
    <citation type="submission" date="2022-06" db="EMBL/GenBank/DDBJ databases">
        <title>Aeoliella straminimaris, a novel planctomycete from sediments.</title>
        <authorList>
            <person name="Vitorino I.R."/>
            <person name="Lage O.M."/>
        </authorList>
    </citation>
    <scope>NUCLEOTIDE SEQUENCE</scope>
    <source>
        <strain evidence="2">ICT_H6.2</strain>
    </source>
</reference>
<dbReference type="RefSeq" id="WP_252851426.1">
    <property type="nucleotide sequence ID" value="NZ_JAMXLR010000023.1"/>
</dbReference>